<evidence type="ECO:0000256" key="12">
    <source>
        <dbReference type="ARBA" id="ARBA00023136"/>
    </source>
</evidence>
<name>A0A410QE25_9FIRM</name>
<evidence type="ECO:0000256" key="11">
    <source>
        <dbReference type="ARBA" id="ARBA00023098"/>
    </source>
</evidence>
<evidence type="ECO:0000256" key="8">
    <source>
        <dbReference type="ARBA" id="ARBA00022777"/>
    </source>
</evidence>
<evidence type="ECO:0000313" key="22">
    <source>
        <dbReference type="Proteomes" id="UP000287969"/>
    </source>
</evidence>
<feature type="binding site" evidence="18">
    <location>
        <position position="24"/>
    </location>
    <ligand>
        <name>a divalent metal cation</name>
        <dbReference type="ChEBI" id="CHEBI:60240"/>
    </ligand>
</feature>
<keyword evidence="14" id="KW-1208">Phospholipid metabolism</keyword>
<dbReference type="Gene3D" id="1.20.144.10">
    <property type="entry name" value="Phosphatidic acid phosphatase type 2/haloperoxidase"/>
    <property type="match status" value="1"/>
</dbReference>
<evidence type="ECO:0000256" key="17">
    <source>
        <dbReference type="PIRSR" id="PIRSR600829-3"/>
    </source>
</evidence>
<sequence>MKSKSLISSFNYAVQGIIHTLKTERNMRIHFSIAILVLFISLFLNISRMEMILLFFTIALVIICELINTAVEATVDLITKEYNWLAKIAKDVAAGAVLISAINSIVVGYLLFFDRLNPYSHKLILRIKNSPVHLTFIALVITIIIIVVIKTKTETGTPFQGGKVSGHSAVSFLCATVISFLGDNVLISALSYFMAVLVGESRVEGKIHSPYEVISGAILGIFIGIIIFQITKGDIL</sequence>
<dbReference type="CDD" id="cd14266">
    <property type="entry name" value="UDPK_IM_PAP2_like"/>
    <property type="match status" value="1"/>
</dbReference>
<dbReference type="InterPro" id="IPR036938">
    <property type="entry name" value="PAP2/HPO_sf"/>
</dbReference>
<feature type="active site" description="Proton acceptor" evidence="15">
    <location>
        <position position="65"/>
    </location>
</feature>
<keyword evidence="9 17" id="KW-0067">ATP-binding</keyword>
<protein>
    <submittedName>
        <fullName evidence="21">Phosphatase PAP2 family protein</fullName>
    </submittedName>
</protein>
<dbReference type="InterPro" id="IPR000829">
    <property type="entry name" value="DAGK"/>
</dbReference>
<keyword evidence="18" id="KW-0460">Magnesium</keyword>
<comment type="similarity">
    <text evidence="2">Belongs to the bacterial diacylglycerol kinase family.</text>
</comment>
<keyword evidence="7 17" id="KW-0547">Nucleotide-binding</keyword>
<feature type="binding site" evidence="17">
    <location>
        <begin position="90"/>
        <end position="91"/>
    </location>
    <ligand>
        <name>ATP</name>
        <dbReference type="ChEBI" id="CHEBI:30616"/>
    </ligand>
</feature>
<keyword evidence="13" id="KW-0594">Phospholipid biosynthesis</keyword>
<evidence type="ECO:0000256" key="6">
    <source>
        <dbReference type="ARBA" id="ARBA00022692"/>
    </source>
</evidence>
<dbReference type="SMART" id="SM00014">
    <property type="entry name" value="acidPPc"/>
    <property type="match status" value="1"/>
</dbReference>
<keyword evidence="6 19" id="KW-0812">Transmembrane</keyword>
<feature type="binding site" evidence="17">
    <location>
        <position position="12"/>
    </location>
    <ligand>
        <name>ATP</name>
        <dbReference type="ChEBI" id="CHEBI:30616"/>
    </ligand>
</feature>
<evidence type="ECO:0000256" key="15">
    <source>
        <dbReference type="PIRSR" id="PIRSR600829-1"/>
    </source>
</evidence>
<dbReference type="InterPro" id="IPR036945">
    <property type="entry name" value="DAGK_sf"/>
</dbReference>
<keyword evidence="5" id="KW-0808">Transferase</keyword>
<reference evidence="22" key="1">
    <citation type="submission" date="2019-01" db="EMBL/GenBank/DDBJ databases">
        <title>Draft genomes of a novel of Sporanaerobacter strains.</title>
        <authorList>
            <person name="Ma S."/>
        </authorList>
    </citation>
    <scope>NUCLEOTIDE SEQUENCE [LARGE SCALE GENOMIC DNA]</scope>
    <source>
        <strain evidence="22">NJN-17</strain>
    </source>
</reference>
<evidence type="ECO:0000256" key="10">
    <source>
        <dbReference type="ARBA" id="ARBA00022989"/>
    </source>
</evidence>
<evidence type="ECO:0000256" key="5">
    <source>
        <dbReference type="ARBA" id="ARBA00022679"/>
    </source>
</evidence>
<keyword evidence="18" id="KW-0479">Metal-binding</keyword>
<dbReference type="PROSITE" id="PS01069">
    <property type="entry name" value="DAGK_PROKAR"/>
    <property type="match status" value="1"/>
</dbReference>
<keyword evidence="8" id="KW-0418">Kinase</keyword>
<comment type="cofactor">
    <cofactor evidence="18">
        <name>Mg(2+)</name>
        <dbReference type="ChEBI" id="CHEBI:18420"/>
    </cofactor>
    <text evidence="18">Mn(2+), Zn(2+), Cd(2+) and Co(2+) support activity to lesser extents.</text>
</comment>
<dbReference type="Gene3D" id="1.10.287.3610">
    <property type="match status" value="1"/>
</dbReference>
<feature type="transmembrane region" description="Helical" evidence="19">
    <location>
        <begin position="29"/>
        <end position="46"/>
    </location>
</feature>
<feature type="transmembrane region" description="Helical" evidence="19">
    <location>
        <begin position="132"/>
        <end position="149"/>
    </location>
</feature>
<evidence type="ECO:0000256" key="18">
    <source>
        <dbReference type="PIRSR" id="PIRSR600829-4"/>
    </source>
</evidence>
<dbReference type="PANTHER" id="PTHR34299:SF1">
    <property type="entry name" value="DIACYLGLYCEROL KINASE"/>
    <property type="match status" value="1"/>
</dbReference>
<evidence type="ECO:0000256" key="4">
    <source>
        <dbReference type="ARBA" id="ARBA00022516"/>
    </source>
</evidence>
<feature type="binding site" evidence="16">
    <location>
        <position position="65"/>
    </location>
    <ligand>
        <name>substrate</name>
    </ligand>
</feature>
<evidence type="ECO:0000256" key="3">
    <source>
        <dbReference type="ARBA" id="ARBA00022475"/>
    </source>
</evidence>
<keyword evidence="3" id="KW-1003">Cell membrane</keyword>
<feature type="transmembrane region" description="Helical" evidence="19">
    <location>
        <begin position="213"/>
        <end position="231"/>
    </location>
</feature>
<evidence type="ECO:0000256" key="19">
    <source>
        <dbReference type="SAM" id="Phobius"/>
    </source>
</evidence>
<keyword evidence="22" id="KW-1185">Reference proteome</keyword>
<organism evidence="21 22">
    <name type="scientific">Acidilutibacter cellobiosedens</name>
    <dbReference type="NCBI Taxonomy" id="2507161"/>
    <lineage>
        <taxon>Bacteria</taxon>
        <taxon>Bacillati</taxon>
        <taxon>Bacillota</taxon>
        <taxon>Tissierellia</taxon>
        <taxon>Tissierellales</taxon>
        <taxon>Acidilutibacteraceae</taxon>
        <taxon>Acidilutibacter</taxon>
    </lineage>
</organism>
<evidence type="ECO:0000256" key="16">
    <source>
        <dbReference type="PIRSR" id="PIRSR600829-2"/>
    </source>
</evidence>
<gene>
    <name evidence="21" type="ORF">EQM13_11375</name>
</gene>
<evidence type="ECO:0000256" key="7">
    <source>
        <dbReference type="ARBA" id="ARBA00022741"/>
    </source>
</evidence>
<dbReference type="SUPFAM" id="SSF48317">
    <property type="entry name" value="Acid phosphatase/Vanadium-dependent haloperoxidase"/>
    <property type="match status" value="1"/>
</dbReference>
<keyword evidence="12 19" id="KW-0472">Membrane</keyword>
<feature type="transmembrane region" description="Helical" evidence="19">
    <location>
        <begin position="170"/>
        <end position="193"/>
    </location>
</feature>
<feature type="binding site" evidence="18">
    <location>
        <position position="72"/>
    </location>
    <ligand>
        <name>a divalent metal cation</name>
        <dbReference type="ChEBI" id="CHEBI:60240"/>
    </ligand>
</feature>
<dbReference type="RefSeq" id="WP_128752713.1">
    <property type="nucleotide sequence ID" value="NZ_CP035282.1"/>
</dbReference>
<keyword evidence="10 19" id="KW-1133">Transmembrane helix</keyword>
<dbReference type="OrthoDB" id="9789934at2"/>
<proteinExistence type="inferred from homology"/>
<dbReference type="GO" id="GO:0005524">
    <property type="term" value="F:ATP binding"/>
    <property type="evidence" value="ECO:0007669"/>
    <property type="project" value="UniProtKB-KW"/>
</dbReference>
<dbReference type="PANTHER" id="PTHR34299">
    <property type="entry name" value="DIACYLGLYCEROL KINASE"/>
    <property type="match status" value="1"/>
</dbReference>
<dbReference type="InterPro" id="IPR000326">
    <property type="entry name" value="PAP2/HPO"/>
</dbReference>
<dbReference type="Pfam" id="PF01219">
    <property type="entry name" value="DAGK_prokar"/>
    <property type="match status" value="1"/>
</dbReference>
<evidence type="ECO:0000259" key="20">
    <source>
        <dbReference type="SMART" id="SM00014"/>
    </source>
</evidence>
<evidence type="ECO:0000256" key="2">
    <source>
        <dbReference type="ARBA" id="ARBA00005967"/>
    </source>
</evidence>
<dbReference type="GO" id="GO:0016301">
    <property type="term" value="F:kinase activity"/>
    <property type="evidence" value="ECO:0007669"/>
    <property type="project" value="UniProtKB-KW"/>
</dbReference>
<dbReference type="GO" id="GO:0046872">
    <property type="term" value="F:metal ion binding"/>
    <property type="evidence" value="ECO:0007669"/>
    <property type="project" value="UniProtKB-KW"/>
</dbReference>
<evidence type="ECO:0000256" key="14">
    <source>
        <dbReference type="ARBA" id="ARBA00023264"/>
    </source>
</evidence>
<keyword evidence="11" id="KW-0443">Lipid metabolism</keyword>
<feature type="transmembrane region" description="Helical" evidence="19">
    <location>
        <begin position="92"/>
        <end position="112"/>
    </location>
</feature>
<dbReference type="KEGG" id="spoa:EQM13_11375"/>
<feature type="domain" description="Phosphatidic acid phosphatase type 2/haloperoxidase" evidence="20">
    <location>
        <begin position="93"/>
        <end position="228"/>
    </location>
</feature>
<dbReference type="Pfam" id="PF01569">
    <property type="entry name" value="PAP2"/>
    <property type="match status" value="1"/>
</dbReference>
<dbReference type="GO" id="GO:0005886">
    <property type="term" value="C:plasma membrane"/>
    <property type="evidence" value="ECO:0007669"/>
    <property type="project" value="UniProtKB-SubCell"/>
</dbReference>
<keyword evidence="4" id="KW-0444">Lipid biosynthesis</keyword>
<dbReference type="Proteomes" id="UP000287969">
    <property type="component" value="Chromosome"/>
</dbReference>
<dbReference type="GO" id="GO:0008654">
    <property type="term" value="P:phospholipid biosynthetic process"/>
    <property type="evidence" value="ECO:0007669"/>
    <property type="project" value="UniProtKB-KW"/>
</dbReference>
<evidence type="ECO:0000256" key="13">
    <source>
        <dbReference type="ARBA" id="ARBA00023209"/>
    </source>
</evidence>
<dbReference type="EMBL" id="CP035282">
    <property type="protein sequence ID" value="QAT62144.1"/>
    <property type="molecule type" value="Genomic_DNA"/>
</dbReference>
<comment type="subcellular location">
    <subcellularLocation>
        <location evidence="1">Cell membrane</location>
        <topology evidence="1">Multi-pass membrane protein</topology>
    </subcellularLocation>
</comment>
<evidence type="ECO:0000313" key="21">
    <source>
        <dbReference type="EMBL" id="QAT62144.1"/>
    </source>
</evidence>
<evidence type="ECO:0000256" key="9">
    <source>
        <dbReference type="ARBA" id="ARBA00022840"/>
    </source>
</evidence>
<feature type="binding site" evidence="17">
    <location>
        <position position="72"/>
    </location>
    <ligand>
        <name>ATP</name>
        <dbReference type="ChEBI" id="CHEBI:30616"/>
    </ligand>
</feature>
<accession>A0A410QE25</accession>
<feature type="transmembrane region" description="Helical" evidence="19">
    <location>
        <begin position="52"/>
        <end position="71"/>
    </location>
</feature>
<evidence type="ECO:0000256" key="1">
    <source>
        <dbReference type="ARBA" id="ARBA00004651"/>
    </source>
</evidence>
<feature type="binding site" evidence="17">
    <location>
        <position position="24"/>
    </location>
    <ligand>
        <name>ATP</name>
        <dbReference type="ChEBI" id="CHEBI:30616"/>
    </ligand>
</feature>
<dbReference type="AlphaFoldDB" id="A0A410QE25"/>